<keyword evidence="2" id="KW-1133">Transmembrane helix</keyword>
<accession>A0ABP9WPQ1</accession>
<dbReference type="EMBL" id="BAABRT010000005">
    <property type="protein sequence ID" value="GAA5524406.1"/>
    <property type="molecule type" value="Genomic_DNA"/>
</dbReference>
<comment type="caution">
    <text evidence="3">The sequence shown here is derived from an EMBL/GenBank/DDBJ whole genome shotgun (WGS) entry which is preliminary data.</text>
</comment>
<sequence length="135" mass="15518">MYWYFKVLQNYFNFRGRAPRREYWFFVLFNLLFALALSVIDTVTGLYSAEYGIGYLGGIYALFVLLPSLAVTVRRLHDTGRSGWWILVSLIPLLGYLILLAFMVFGSEASTNRFGPNPNRDPNLIIDSENNSGRF</sequence>
<evidence type="ECO:0000313" key="3">
    <source>
        <dbReference type="EMBL" id="GAA5524406.1"/>
    </source>
</evidence>
<keyword evidence="4" id="KW-1185">Reference proteome</keyword>
<dbReference type="PANTHER" id="PTHR34980:SF2">
    <property type="entry name" value="INNER MEMBRANE PROTEIN YHAH-RELATED"/>
    <property type="match status" value="1"/>
</dbReference>
<feature type="transmembrane region" description="Helical" evidence="2">
    <location>
        <begin position="84"/>
        <end position="105"/>
    </location>
</feature>
<proteinExistence type="predicted"/>
<organism evidence="3 4">
    <name type="scientific">Microbulbifer aestuariivivens</name>
    <dbReference type="NCBI Taxonomy" id="1908308"/>
    <lineage>
        <taxon>Bacteria</taxon>
        <taxon>Pseudomonadati</taxon>
        <taxon>Pseudomonadota</taxon>
        <taxon>Gammaproteobacteria</taxon>
        <taxon>Cellvibrionales</taxon>
        <taxon>Microbulbiferaceae</taxon>
        <taxon>Microbulbifer</taxon>
    </lineage>
</organism>
<reference evidence="3 4" key="1">
    <citation type="submission" date="2024-02" db="EMBL/GenBank/DDBJ databases">
        <title>Microbulbifer aestuariivivens NBRC 112533.</title>
        <authorList>
            <person name="Ichikawa N."/>
            <person name="Katano-Makiyama Y."/>
            <person name="Hidaka K."/>
        </authorList>
    </citation>
    <scope>NUCLEOTIDE SEQUENCE [LARGE SCALE GENOMIC DNA]</scope>
    <source>
        <strain evidence="3 4">NBRC 112533</strain>
    </source>
</reference>
<evidence type="ECO:0000313" key="4">
    <source>
        <dbReference type="Proteomes" id="UP001408594"/>
    </source>
</evidence>
<dbReference type="PANTHER" id="PTHR34980">
    <property type="entry name" value="INNER MEMBRANE PROTEIN-RELATED-RELATED"/>
    <property type="match status" value="1"/>
</dbReference>
<feature type="region of interest" description="Disordered" evidence="1">
    <location>
        <begin position="116"/>
        <end position="135"/>
    </location>
</feature>
<evidence type="ECO:0000256" key="1">
    <source>
        <dbReference type="SAM" id="MobiDB-lite"/>
    </source>
</evidence>
<dbReference type="InterPro" id="IPR008523">
    <property type="entry name" value="DUF805"/>
</dbReference>
<dbReference type="Proteomes" id="UP001408594">
    <property type="component" value="Unassembled WGS sequence"/>
</dbReference>
<dbReference type="Pfam" id="PF05656">
    <property type="entry name" value="DUF805"/>
    <property type="match status" value="1"/>
</dbReference>
<protein>
    <submittedName>
        <fullName evidence="3">Inner membrane protein YhaH</fullName>
    </submittedName>
</protein>
<feature type="transmembrane region" description="Helical" evidence="2">
    <location>
        <begin position="53"/>
        <end position="72"/>
    </location>
</feature>
<keyword evidence="2" id="KW-0812">Transmembrane</keyword>
<name>A0ABP9WPQ1_9GAMM</name>
<keyword evidence="2" id="KW-0472">Membrane</keyword>
<feature type="transmembrane region" description="Helical" evidence="2">
    <location>
        <begin position="23"/>
        <end position="47"/>
    </location>
</feature>
<dbReference type="RefSeq" id="WP_345549353.1">
    <property type="nucleotide sequence ID" value="NZ_BAABRT010000005.1"/>
</dbReference>
<evidence type="ECO:0000256" key="2">
    <source>
        <dbReference type="SAM" id="Phobius"/>
    </source>
</evidence>
<gene>
    <name evidence="3" type="primary">yhaH</name>
    <name evidence="3" type="ORF">Maes01_00963</name>
</gene>